<sequence>MTAVTPEILGQEKYSLPIFLFFCHLPHISNGLSCQEPLVDHISTCVSDDIDTFSLIVDNTFYYSAKVLETDDCKFLQQSNTGSSYPYLQKKAAVFCGKKTAAFQSKILLND</sequence>
<name>A0ABQ0UUP3_9LACT</name>
<accession>A0ABQ0UUP3</accession>
<keyword evidence="2" id="KW-1185">Reference proteome</keyword>
<dbReference type="EMBL" id="BJUX01000002">
    <property type="protein sequence ID" value="GEK88258.1"/>
    <property type="molecule type" value="Genomic_DNA"/>
</dbReference>
<protein>
    <submittedName>
        <fullName evidence="1">Uncharacterized protein</fullName>
    </submittedName>
</protein>
<organism evidence="1 2">
    <name type="scientific">Alkalibacterium putridalgicola</name>
    <dbReference type="NCBI Taxonomy" id="426703"/>
    <lineage>
        <taxon>Bacteria</taxon>
        <taxon>Bacillati</taxon>
        <taxon>Bacillota</taxon>
        <taxon>Bacilli</taxon>
        <taxon>Lactobacillales</taxon>
        <taxon>Carnobacteriaceae</taxon>
        <taxon>Alkalibacterium</taxon>
    </lineage>
</organism>
<evidence type="ECO:0000313" key="2">
    <source>
        <dbReference type="Proteomes" id="UP000321425"/>
    </source>
</evidence>
<proteinExistence type="predicted"/>
<comment type="caution">
    <text evidence="1">The sequence shown here is derived from an EMBL/GenBank/DDBJ whole genome shotgun (WGS) entry which is preliminary data.</text>
</comment>
<gene>
    <name evidence="1" type="ORF">APU01nite_02970</name>
</gene>
<dbReference type="Proteomes" id="UP000321425">
    <property type="component" value="Unassembled WGS sequence"/>
</dbReference>
<evidence type="ECO:0000313" key="1">
    <source>
        <dbReference type="EMBL" id="GEK88258.1"/>
    </source>
</evidence>
<reference evidence="1 2" key="1">
    <citation type="submission" date="2019-07" db="EMBL/GenBank/DDBJ databases">
        <title>Whole genome shotgun sequence of Alkalibacterium putridalgicola NBRC 103243.</title>
        <authorList>
            <person name="Hosoyama A."/>
            <person name="Uohara A."/>
            <person name="Ohji S."/>
            <person name="Ichikawa N."/>
        </authorList>
    </citation>
    <scope>NUCLEOTIDE SEQUENCE [LARGE SCALE GENOMIC DNA]</scope>
    <source>
        <strain evidence="1 2">NBRC 103243</strain>
    </source>
</reference>